<evidence type="ECO:0000313" key="2">
    <source>
        <dbReference type="EMBL" id="GIH04525.1"/>
    </source>
</evidence>
<reference evidence="2" key="1">
    <citation type="submission" date="2021-01" db="EMBL/GenBank/DDBJ databases">
        <title>Whole genome shotgun sequence of Rhizocola hellebori NBRC 109834.</title>
        <authorList>
            <person name="Komaki H."/>
            <person name="Tamura T."/>
        </authorList>
    </citation>
    <scope>NUCLEOTIDE SEQUENCE</scope>
    <source>
        <strain evidence="2">NBRC 109834</strain>
    </source>
</reference>
<dbReference type="SUPFAM" id="SSF46785">
    <property type="entry name" value="Winged helix' DNA-binding domain"/>
    <property type="match status" value="1"/>
</dbReference>
<comment type="caution">
    <text evidence="2">The sequence shown here is derived from an EMBL/GenBank/DDBJ whole genome shotgun (WGS) entry which is preliminary data.</text>
</comment>
<dbReference type="SMART" id="SM00418">
    <property type="entry name" value="HTH_ARSR"/>
    <property type="match status" value="1"/>
</dbReference>
<dbReference type="InterPro" id="IPR001845">
    <property type="entry name" value="HTH_ArsR_DNA-bd_dom"/>
</dbReference>
<evidence type="ECO:0000259" key="1">
    <source>
        <dbReference type="SMART" id="SM00418"/>
    </source>
</evidence>
<accession>A0A8J3VFH1</accession>
<gene>
    <name evidence="2" type="ORF">Rhe02_25920</name>
</gene>
<feature type="domain" description="HTH arsR-type" evidence="1">
    <location>
        <begin position="10"/>
        <end position="106"/>
    </location>
</feature>
<proteinExistence type="predicted"/>
<protein>
    <submittedName>
        <fullName evidence="2">Transcriptional regulator</fullName>
    </submittedName>
</protein>
<dbReference type="EMBL" id="BONY01000013">
    <property type="protein sequence ID" value="GIH04525.1"/>
    <property type="molecule type" value="Genomic_DNA"/>
</dbReference>
<dbReference type="Pfam" id="PF12840">
    <property type="entry name" value="HTH_20"/>
    <property type="match status" value="1"/>
</dbReference>
<dbReference type="InterPro" id="IPR036388">
    <property type="entry name" value="WH-like_DNA-bd_sf"/>
</dbReference>
<sequence>MLALVKLTPVSLRGLAHPLRVRMLGMLREQGPATATLLAQRLDQSSGATSYHLRQLAAHGFVEELAGKGVRRERWWRAASDTTIFGGPFEGFDPADAEAYLRAVAAQYSDRVDSWISEAAAMPKEWAHAATNSDWRLRLTPQECRELHDEIFALAQRYRTDDAPGPSGAQRVFLQVQLLPFVREQA</sequence>
<organism evidence="2 3">
    <name type="scientific">Rhizocola hellebori</name>
    <dbReference type="NCBI Taxonomy" id="1392758"/>
    <lineage>
        <taxon>Bacteria</taxon>
        <taxon>Bacillati</taxon>
        <taxon>Actinomycetota</taxon>
        <taxon>Actinomycetes</taxon>
        <taxon>Micromonosporales</taxon>
        <taxon>Micromonosporaceae</taxon>
        <taxon>Rhizocola</taxon>
    </lineage>
</organism>
<dbReference type="AlphaFoldDB" id="A0A8J3VFH1"/>
<evidence type="ECO:0000313" key="3">
    <source>
        <dbReference type="Proteomes" id="UP000612899"/>
    </source>
</evidence>
<dbReference type="InterPro" id="IPR036390">
    <property type="entry name" value="WH_DNA-bd_sf"/>
</dbReference>
<keyword evidence="3" id="KW-1185">Reference proteome</keyword>
<dbReference type="CDD" id="cd00090">
    <property type="entry name" value="HTH_ARSR"/>
    <property type="match status" value="1"/>
</dbReference>
<dbReference type="GO" id="GO:0003700">
    <property type="term" value="F:DNA-binding transcription factor activity"/>
    <property type="evidence" value="ECO:0007669"/>
    <property type="project" value="InterPro"/>
</dbReference>
<dbReference type="Gene3D" id="1.10.10.10">
    <property type="entry name" value="Winged helix-like DNA-binding domain superfamily/Winged helix DNA-binding domain"/>
    <property type="match status" value="1"/>
</dbReference>
<dbReference type="Proteomes" id="UP000612899">
    <property type="component" value="Unassembled WGS sequence"/>
</dbReference>
<name>A0A8J3VFH1_9ACTN</name>
<dbReference type="InterPro" id="IPR011991">
    <property type="entry name" value="ArsR-like_HTH"/>
</dbReference>